<keyword evidence="4" id="KW-1185">Reference proteome</keyword>
<gene>
    <name evidence="3" type="ORF">OUZ56_016306</name>
</gene>
<organism evidence="3 4">
    <name type="scientific">Daphnia magna</name>
    <dbReference type="NCBI Taxonomy" id="35525"/>
    <lineage>
        <taxon>Eukaryota</taxon>
        <taxon>Metazoa</taxon>
        <taxon>Ecdysozoa</taxon>
        <taxon>Arthropoda</taxon>
        <taxon>Crustacea</taxon>
        <taxon>Branchiopoda</taxon>
        <taxon>Diplostraca</taxon>
        <taxon>Cladocera</taxon>
        <taxon>Anomopoda</taxon>
        <taxon>Daphniidae</taxon>
        <taxon>Daphnia</taxon>
    </lineage>
</organism>
<evidence type="ECO:0000313" key="3">
    <source>
        <dbReference type="EMBL" id="KAK4027295.1"/>
    </source>
</evidence>
<keyword evidence="1" id="KW-0472">Membrane</keyword>
<dbReference type="Proteomes" id="UP001234178">
    <property type="component" value="Unassembled WGS sequence"/>
</dbReference>
<evidence type="ECO:0000256" key="2">
    <source>
        <dbReference type="SAM" id="SignalP"/>
    </source>
</evidence>
<evidence type="ECO:0000256" key="1">
    <source>
        <dbReference type="SAM" id="Phobius"/>
    </source>
</evidence>
<protein>
    <submittedName>
        <fullName evidence="3">Uncharacterized protein</fullName>
    </submittedName>
</protein>
<evidence type="ECO:0000313" key="4">
    <source>
        <dbReference type="Proteomes" id="UP001234178"/>
    </source>
</evidence>
<name>A0ABR0AQD1_9CRUS</name>
<keyword evidence="1" id="KW-1133">Transmembrane helix</keyword>
<comment type="caution">
    <text evidence="3">The sequence shown here is derived from an EMBL/GenBank/DDBJ whole genome shotgun (WGS) entry which is preliminary data.</text>
</comment>
<keyword evidence="1" id="KW-0812">Transmembrane</keyword>
<reference evidence="3 4" key="1">
    <citation type="journal article" date="2023" name="Nucleic Acids Res.">
        <title>The hologenome of Daphnia magna reveals possible DNA methylation and microbiome-mediated evolution of the host genome.</title>
        <authorList>
            <person name="Chaturvedi A."/>
            <person name="Li X."/>
            <person name="Dhandapani V."/>
            <person name="Marshall H."/>
            <person name="Kissane S."/>
            <person name="Cuenca-Cambronero M."/>
            <person name="Asole G."/>
            <person name="Calvet F."/>
            <person name="Ruiz-Romero M."/>
            <person name="Marangio P."/>
            <person name="Guigo R."/>
            <person name="Rago D."/>
            <person name="Mirbahai L."/>
            <person name="Eastwood N."/>
            <person name="Colbourne J.K."/>
            <person name="Zhou J."/>
            <person name="Mallon E."/>
            <person name="Orsini L."/>
        </authorList>
    </citation>
    <scope>NUCLEOTIDE SEQUENCE [LARGE SCALE GENOMIC DNA]</scope>
    <source>
        <strain evidence="3">LRV0_1</strain>
    </source>
</reference>
<feature type="chain" id="PRO_5045358602" evidence="2">
    <location>
        <begin position="28"/>
        <end position="117"/>
    </location>
</feature>
<sequence length="117" mass="13550">MVRKRKLFGYFWHLLFLCALLILLCDSAAFDDEAYISQYTLFTSLQLCVNILITLAFCQHLAQSFPRFHRSMFTQTVGFYGCLTPERISEFSNEEISYCFANKHMLSQSHGTLVGSR</sequence>
<feature type="transmembrane region" description="Helical" evidence="1">
    <location>
        <begin position="39"/>
        <end position="62"/>
    </location>
</feature>
<proteinExistence type="predicted"/>
<keyword evidence="2" id="KW-0732">Signal</keyword>
<feature type="signal peptide" evidence="2">
    <location>
        <begin position="1"/>
        <end position="27"/>
    </location>
</feature>
<accession>A0ABR0AQD1</accession>
<dbReference type="EMBL" id="JAOYFB010000038">
    <property type="protein sequence ID" value="KAK4027295.1"/>
    <property type="molecule type" value="Genomic_DNA"/>
</dbReference>